<protein>
    <recommendedName>
        <fullName evidence="3">F-box domain-containing protein</fullName>
    </recommendedName>
</protein>
<evidence type="ECO:0008006" key="3">
    <source>
        <dbReference type="Google" id="ProtNLM"/>
    </source>
</evidence>
<keyword evidence="2" id="KW-1185">Reference proteome</keyword>
<name>A0A137P1E5_CONC2</name>
<dbReference type="EMBL" id="KQ964557">
    <property type="protein sequence ID" value="KXN68885.1"/>
    <property type="molecule type" value="Genomic_DNA"/>
</dbReference>
<organism evidence="1 2">
    <name type="scientific">Conidiobolus coronatus (strain ATCC 28846 / CBS 209.66 / NRRL 28638)</name>
    <name type="common">Delacroixia coronata</name>
    <dbReference type="NCBI Taxonomy" id="796925"/>
    <lineage>
        <taxon>Eukaryota</taxon>
        <taxon>Fungi</taxon>
        <taxon>Fungi incertae sedis</taxon>
        <taxon>Zoopagomycota</taxon>
        <taxon>Entomophthoromycotina</taxon>
        <taxon>Entomophthoromycetes</taxon>
        <taxon>Entomophthorales</taxon>
        <taxon>Ancylistaceae</taxon>
        <taxon>Conidiobolus</taxon>
    </lineage>
</organism>
<evidence type="ECO:0000313" key="1">
    <source>
        <dbReference type="EMBL" id="KXN68885.1"/>
    </source>
</evidence>
<reference evidence="1 2" key="1">
    <citation type="journal article" date="2015" name="Genome Biol. Evol.">
        <title>Phylogenomic analyses indicate that early fungi evolved digesting cell walls of algal ancestors of land plants.</title>
        <authorList>
            <person name="Chang Y."/>
            <person name="Wang S."/>
            <person name="Sekimoto S."/>
            <person name="Aerts A.L."/>
            <person name="Choi C."/>
            <person name="Clum A."/>
            <person name="LaButti K.M."/>
            <person name="Lindquist E.A."/>
            <person name="Yee Ngan C."/>
            <person name="Ohm R.A."/>
            <person name="Salamov A.A."/>
            <person name="Grigoriev I.V."/>
            <person name="Spatafora J.W."/>
            <person name="Berbee M.L."/>
        </authorList>
    </citation>
    <scope>NUCLEOTIDE SEQUENCE [LARGE SCALE GENOMIC DNA]</scope>
    <source>
        <strain evidence="1 2">NRRL 28638</strain>
    </source>
</reference>
<dbReference type="Proteomes" id="UP000070444">
    <property type="component" value="Unassembled WGS sequence"/>
</dbReference>
<dbReference type="AlphaFoldDB" id="A0A137P1E5"/>
<accession>A0A137P1E5</accession>
<evidence type="ECO:0000313" key="2">
    <source>
        <dbReference type="Proteomes" id="UP000070444"/>
    </source>
</evidence>
<gene>
    <name evidence="1" type="ORF">CONCODRAFT_86264</name>
</gene>
<sequence>MDNPSINNWSNLPRNIIYNIGSYTYKYFLPNLRLINKHWLSAINPIFFYSISDFDDDKVDYIVSKYLGLIGMLDSFDSRNLETMNKIIEQAKCIDEIRWWAGEEPYLDRLLDLLKARKGIKSITLIDDDEHDIEYKGKIKWNNLIDVLKDYSSFESFRINIRCTYLIPMFNSLPLFVIKNLDLKIGCNQVESSIKIILKCDNLRRLKLEIKDGDSLSNDIDLLSLINLSKLIGTNLEYFHLLVYEHKSIDLEIFKKRLNMELFDTFSNPNFSKLKCFDFDFICRDPLYFRSIFTEPLTSIASQWTNLTKMCLFSIDEFLLGHIIYHCPNLRILTFKSPLVMPYNHYSSSLKPLKYLTRMLFGGFHSDILDHKEFIRKIFPSVTTLSLCELYSKPDDVELKAYYIPNLFPDLIKVIFDSTEYNLDELIDSWHEYLTWEELYIVPDKSNEKSLRSLLPKLTKLRNLYVSDIQIDPYRLRDLNFDSVNFKVFIAYLNENTVFDFKIEDEVPLTCV</sequence>
<proteinExistence type="predicted"/>